<evidence type="ECO:0008006" key="4">
    <source>
        <dbReference type="Google" id="ProtNLM"/>
    </source>
</evidence>
<dbReference type="Proteomes" id="UP000287563">
    <property type="component" value="Unassembled WGS sequence"/>
</dbReference>
<gene>
    <name evidence="2" type="ORF">EDI28_06530</name>
</gene>
<keyword evidence="3" id="KW-1185">Reference proteome</keyword>
<evidence type="ECO:0000313" key="3">
    <source>
        <dbReference type="Proteomes" id="UP000287563"/>
    </source>
</evidence>
<sequence>MNTFIQTSIASVLALTLLTGCVNPGEDDPNASTKQGAAGGALLGLTLGALTGDAELAMKGAVAGGVAGGVAGSTNDIQNNRENIRHDSRNDSLSQIGNGNNASTAPYQNWDQLNNFTGEWNVSIWSGASEQPVTASAKATGSLAKTTEARIQIQDLAINNNKQPLQLTANFAYTPDAGYTLSVNSNINNVPVQFAGEYQSGMNRYNYYPTSNDVSVIEGIDSSTVRLELAFAGQNVWMIDTYAQVNGKEEKIQTYRFTKS</sequence>
<feature type="compositionally biased region" description="Polar residues" evidence="1">
    <location>
        <begin position="91"/>
        <end position="105"/>
    </location>
</feature>
<comment type="caution">
    <text evidence="2">The sequence shown here is derived from an EMBL/GenBank/DDBJ whole genome shotgun (WGS) entry which is preliminary data.</text>
</comment>
<name>A0A444JS65_9GAMM</name>
<dbReference type="OrthoDB" id="6257966at2"/>
<dbReference type="RefSeq" id="WP_128783042.1">
    <property type="nucleotide sequence ID" value="NZ_RJLM01000002.1"/>
</dbReference>
<evidence type="ECO:0000256" key="1">
    <source>
        <dbReference type="SAM" id="MobiDB-lite"/>
    </source>
</evidence>
<feature type="region of interest" description="Disordered" evidence="1">
    <location>
        <begin position="70"/>
        <end position="105"/>
    </location>
</feature>
<dbReference type="EMBL" id="RJLM01000002">
    <property type="protein sequence ID" value="RWX55951.1"/>
    <property type="molecule type" value="Genomic_DNA"/>
</dbReference>
<dbReference type="AlphaFoldDB" id="A0A444JS65"/>
<proteinExistence type="predicted"/>
<organism evidence="2 3">
    <name type="scientific">Photobacterium chitinilyticum</name>
    <dbReference type="NCBI Taxonomy" id="2485123"/>
    <lineage>
        <taxon>Bacteria</taxon>
        <taxon>Pseudomonadati</taxon>
        <taxon>Pseudomonadota</taxon>
        <taxon>Gammaproteobacteria</taxon>
        <taxon>Vibrionales</taxon>
        <taxon>Vibrionaceae</taxon>
        <taxon>Photobacterium</taxon>
    </lineage>
</organism>
<evidence type="ECO:0000313" key="2">
    <source>
        <dbReference type="EMBL" id="RWX55951.1"/>
    </source>
</evidence>
<accession>A0A444JS65</accession>
<reference evidence="2 3" key="1">
    <citation type="submission" date="2018-11" db="EMBL/GenBank/DDBJ databases">
        <title>Photobacterium sp. BEI247 sp. nov., a marine bacterium isolated from Yongle Blue Hole in the South China Sea.</title>
        <authorList>
            <person name="Wang X."/>
        </authorList>
    </citation>
    <scope>NUCLEOTIDE SEQUENCE [LARGE SCALE GENOMIC DNA]</scope>
    <source>
        <strain evidence="3">BEI247</strain>
    </source>
</reference>
<protein>
    <recommendedName>
        <fullName evidence="4">Glycine zipper domain-containing protein</fullName>
    </recommendedName>
</protein>